<proteinExistence type="predicted"/>
<evidence type="ECO:0000256" key="1">
    <source>
        <dbReference type="SAM" id="Coils"/>
    </source>
</evidence>
<dbReference type="SUPFAM" id="SSF81327">
    <property type="entry name" value="Small-conductance potassium channel"/>
    <property type="match status" value="1"/>
</dbReference>
<evidence type="ECO:0000313" key="4">
    <source>
        <dbReference type="Ensembl" id="ENSSLUP00000034674.1"/>
    </source>
</evidence>
<reference evidence="4" key="1">
    <citation type="submission" date="2025-08" db="UniProtKB">
        <authorList>
            <consortium name="Ensembl"/>
        </authorList>
    </citation>
    <scope>IDENTIFICATION</scope>
</reference>
<dbReference type="InterPro" id="IPR036122">
    <property type="entry name" value="CaM-bd_dom_sf"/>
</dbReference>
<dbReference type="Ensembl" id="ENSSLUT00000035757.1">
    <property type="protein sequence ID" value="ENSSLUP00000034674.1"/>
    <property type="gene ID" value="ENSSLUG00000015372.1"/>
</dbReference>
<dbReference type="Pfam" id="PF07885">
    <property type="entry name" value="Ion_trans_2"/>
    <property type="match status" value="1"/>
</dbReference>
<evidence type="ECO:0000256" key="2">
    <source>
        <dbReference type="SAM" id="Phobius"/>
    </source>
</evidence>
<feature type="coiled-coil region" evidence="1">
    <location>
        <begin position="238"/>
        <end position="265"/>
    </location>
</feature>
<feature type="transmembrane region" description="Helical" evidence="2">
    <location>
        <begin position="112"/>
        <end position="131"/>
    </location>
</feature>
<feature type="transmembrane region" description="Helical" evidence="2">
    <location>
        <begin position="143"/>
        <end position="160"/>
    </location>
</feature>
<dbReference type="GO" id="GO:0016020">
    <property type="term" value="C:membrane"/>
    <property type="evidence" value="ECO:0007669"/>
    <property type="project" value="InterPro"/>
</dbReference>
<keyword evidence="2" id="KW-0812">Transmembrane</keyword>
<evidence type="ECO:0000313" key="5">
    <source>
        <dbReference type="Proteomes" id="UP000694568"/>
    </source>
</evidence>
<dbReference type="InterPro" id="IPR013099">
    <property type="entry name" value="K_chnl_dom"/>
</dbReference>
<name>A0A8C9Z4J5_SANLU</name>
<dbReference type="SUPFAM" id="SSF81324">
    <property type="entry name" value="Voltage-gated potassium channels"/>
    <property type="match status" value="1"/>
</dbReference>
<organism evidence="4 5">
    <name type="scientific">Sander lucioperca</name>
    <name type="common">Pike-perch</name>
    <name type="synonym">Perca lucioperca</name>
    <dbReference type="NCBI Taxonomy" id="283035"/>
    <lineage>
        <taxon>Eukaryota</taxon>
        <taxon>Metazoa</taxon>
        <taxon>Chordata</taxon>
        <taxon>Craniata</taxon>
        <taxon>Vertebrata</taxon>
        <taxon>Euteleostomi</taxon>
        <taxon>Actinopterygii</taxon>
        <taxon>Neopterygii</taxon>
        <taxon>Teleostei</taxon>
        <taxon>Neoteleostei</taxon>
        <taxon>Acanthomorphata</taxon>
        <taxon>Eupercaria</taxon>
        <taxon>Perciformes</taxon>
        <taxon>Percoidei</taxon>
        <taxon>Percidae</taxon>
        <taxon>Luciopercinae</taxon>
        <taxon>Sander</taxon>
    </lineage>
</organism>
<dbReference type="FunFam" id="1.10.287.70:FF:000384">
    <property type="entry name" value="Potassium intermediate/small conductance calcium-activated channel, subfamily N, member 4"/>
    <property type="match status" value="1"/>
</dbReference>
<dbReference type="GeneTree" id="ENSGT00950000182904"/>
<dbReference type="AlphaFoldDB" id="A0A8C9Z4J5"/>
<dbReference type="Proteomes" id="UP000694568">
    <property type="component" value="Unplaced"/>
</dbReference>
<protein>
    <submittedName>
        <fullName evidence="4">Potassium calcium-activated channel subfamily N member 4</fullName>
    </submittedName>
</protein>
<dbReference type="PANTHER" id="PTHR10153">
    <property type="entry name" value="SMALL CONDUCTANCE CALCIUM-ACTIVATED POTASSIUM CHANNEL"/>
    <property type="match status" value="1"/>
</dbReference>
<keyword evidence="2" id="KW-1133">Transmembrane helix</keyword>
<feature type="transmembrane region" description="Helical" evidence="2">
    <location>
        <begin position="52"/>
        <end position="71"/>
    </location>
</feature>
<feature type="domain" description="Potassium channel" evidence="3">
    <location>
        <begin position="116"/>
        <end position="193"/>
    </location>
</feature>
<keyword evidence="2" id="KW-0472">Membrane</keyword>
<dbReference type="InterPro" id="IPR015449">
    <property type="entry name" value="K_chnl_Ca-activ_SK"/>
</dbReference>
<dbReference type="GO" id="GO:0005516">
    <property type="term" value="F:calmodulin binding"/>
    <property type="evidence" value="ECO:0007669"/>
    <property type="project" value="InterPro"/>
</dbReference>
<dbReference type="GO" id="GO:0016286">
    <property type="term" value="F:small conductance calcium-activated potassium channel activity"/>
    <property type="evidence" value="ECO:0007669"/>
    <property type="project" value="InterPro"/>
</dbReference>
<keyword evidence="1" id="KW-0175">Coiled coil</keyword>
<evidence type="ECO:0000259" key="3">
    <source>
        <dbReference type="Pfam" id="PF07885"/>
    </source>
</evidence>
<reference evidence="4" key="2">
    <citation type="submission" date="2025-09" db="UniProtKB">
        <authorList>
            <consortium name="Ensembl"/>
        </authorList>
    </citation>
    <scope>IDENTIFICATION</scope>
</reference>
<sequence length="285" mass="32827">MTSHRVLVITLELLVCVIHPVGTYWEVGFHANSSSSAPLCVSNHHREALMDVELLLSVLMFLRLYLVHRAILLHSKVLLSASYRSIGSLNNINFTFRFVLKILMNKYPARTLLVFILFFWLTASWMLTLCERQTKEMTGRMDTAMWLIAITFLTVGYGDVAPKTSCGKAVCVFTGVMGVACTAMLVAVVTKMLALNKGEKHVHFFIFRHLRLKQKKLRDYVSEMVDLPKMQMIMCDLSANWNNSYRELEQRILSMEQKLDELSRCFQQTSELLSQVLRQRNPEIR</sequence>
<dbReference type="Gene3D" id="1.10.287.70">
    <property type="match status" value="1"/>
</dbReference>
<feature type="transmembrane region" description="Helical" evidence="2">
    <location>
        <begin position="172"/>
        <end position="194"/>
    </location>
</feature>
<accession>A0A8C9Z4J5</accession>
<keyword evidence="5" id="KW-1185">Reference proteome</keyword>